<dbReference type="AlphaFoldDB" id="A0A429ZS40"/>
<sequence>MQTKKGKIKMKVSNLVFTSVLLLGTVVLSETSFADVTYPQSAKTEGIVNFKDSDGTQTPVDPTDPEPGEVAPTPPNGTTGLLRLDQVPNLDFGTIEIKGQEVKAPASYVKLNNLEGELLYFVPAYFQVTDERGTNAGWTVTTGLTAFKAMDKTTGAPVAGVENLKGASITFDNGQLMNHSGLNDQEIAVLSPEVNNGITLVAEDGAPSQTMLSANVDEGMGVWTESFYVNDGSLSAPPTSQVAKSDESIELSVPGTARKSKEYNYVSTITWTLAATPEAVKGL</sequence>
<accession>A0A429ZS40</accession>
<evidence type="ECO:0000313" key="5">
    <source>
        <dbReference type="Proteomes" id="UP000287239"/>
    </source>
</evidence>
<feature type="signal peptide" evidence="2">
    <location>
        <begin position="1"/>
        <end position="34"/>
    </location>
</feature>
<keyword evidence="5" id="KW-1185">Reference proteome</keyword>
<comment type="caution">
    <text evidence="4">The sequence shown here is derived from an EMBL/GenBank/DDBJ whole genome shotgun (WGS) entry which is preliminary data.</text>
</comment>
<feature type="domain" description="WxL" evidence="3">
    <location>
        <begin position="40"/>
        <end position="277"/>
    </location>
</feature>
<dbReference type="EMBL" id="NGJU01000007">
    <property type="protein sequence ID" value="RST96483.1"/>
    <property type="molecule type" value="Genomic_DNA"/>
</dbReference>
<evidence type="ECO:0000256" key="2">
    <source>
        <dbReference type="SAM" id="SignalP"/>
    </source>
</evidence>
<protein>
    <recommendedName>
        <fullName evidence="3">WxL domain-containing protein</fullName>
    </recommendedName>
</protein>
<keyword evidence="2" id="KW-0732">Signal</keyword>
<evidence type="ECO:0000256" key="1">
    <source>
        <dbReference type="SAM" id="MobiDB-lite"/>
    </source>
</evidence>
<evidence type="ECO:0000313" key="4">
    <source>
        <dbReference type="EMBL" id="RST96483.1"/>
    </source>
</evidence>
<reference evidence="4 5" key="1">
    <citation type="submission" date="2017-05" db="EMBL/GenBank/DDBJ databases">
        <title>Vagococcus spp. assemblies.</title>
        <authorList>
            <person name="Gulvik C.A."/>
        </authorList>
    </citation>
    <scope>NUCLEOTIDE SEQUENCE [LARGE SCALE GENOMIC DNA]</scope>
    <source>
        <strain evidence="4 5">NCFB 2777</strain>
    </source>
</reference>
<feature type="region of interest" description="Disordered" evidence="1">
    <location>
        <begin position="47"/>
        <end position="79"/>
    </location>
</feature>
<dbReference type="OrthoDB" id="2339326at2"/>
<dbReference type="Proteomes" id="UP000287239">
    <property type="component" value="Unassembled WGS sequence"/>
</dbReference>
<name>A0A429ZS40_9ENTE</name>
<dbReference type="Pfam" id="PF13731">
    <property type="entry name" value="WxL"/>
    <property type="match status" value="1"/>
</dbReference>
<gene>
    <name evidence="4" type="ORF">CBF35_06115</name>
</gene>
<evidence type="ECO:0000259" key="3">
    <source>
        <dbReference type="Pfam" id="PF13731"/>
    </source>
</evidence>
<dbReference type="InterPro" id="IPR027994">
    <property type="entry name" value="WxL_dom"/>
</dbReference>
<feature type="chain" id="PRO_5019586039" description="WxL domain-containing protein" evidence="2">
    <location>
        <begin position="35"/>
        <end position="283"/>
    </location>
</feature>
<proteinExistence type="predicted"/>
<organism evidence="4 5">
    <name type="scientific">Vagococcus salmoninarum</name>
    <dbReference type="NCBI Taxonomy" id="2739"/>
    <lineage>
        <taxon>Bacteria</taxon>
        <taxon>Bacillati</taxon>
        <taxon>Bacillota</taxon>
        <taxon>Bacilli</taxon>
        <taxon>Lactobacillales</taxon>
        <taxon>Enterococcaceae</taxon>
        <taxon>Vagococcus</taxon>
    </lineage>
</organism>